<dbReference type="AlphaFoldDB" id="A0A517QLC2"/>
<organism evidence="2 3">
    <name type="scientific">Thalassoglobus polymorphus</name>
    <dbReference type="NCBI Taxonomy" id="2527994"/>
    <lineage>
        <taxon>Bacteria</taxon>
        <taxon>Pseudomonadati</taxon>
        <taxon>Planctomycetota</taxon>
        <taxon>Planctomycetia</taxon>
        <taxon>Planctomycetales</taxon>
        <taxon>Planctomycetaceae</taxon>
        <taxon>Thalassoglobus</taxon>
    </lineage>
</organism>
<sequence>MDSTITAFRFTLSYAKDLVHDIDDADMAQMPHPGMNHPAWILGHLALGADFVSLLLGGELETDEQWMKTYGPGSQPIDDRSAYASKAELLSLMDQLYERAEKIASAATEEQLAGPNQTPFLVEQFPTVGDLLIHLLTTHPASHLGQLSAWRRCVGKKSVLGV</sequence>
<dbReference type="InterPro" id="IPR034660">
    <property type="entry name" value="DinB/YfiT-like"/>
</dbReference>
<reference evidence="2 3" key="1">
    <citation type="submission" date="2019-02" db="EMBL/GenBank/DDBJ databases">
        <title>Deep-cultivation of Planctomycetes and their phenomic and genomic characterization uncovers novel biology.</title>
        <authorList>
            <person name="Wiegand S."/>
            <person name="Jogler M."/>
            <person name="Boedeker C."/>
            <person name="Pinto D."/>
            <person name="Vollmers J."/>
            <person name="Rivas-Marin E."/>
            <person name="Kohn T."/>
            <person name="Peeters S.H."/>
            <person name="Heuer A."/>
            <person name="Rast P."/>
            <person name="Oberbeckmann S."/>
            <person name="Bunk B."/>
            <person name="Jeske O."/>
            <person name="Meyerdierks A."/>
            <person name="Storesund J.E."/>
            <person name="Kallscheuer N."/>
            <person name="Luecker S."/>
            <person name="Lage O.M."/>
            <person name="Pohl T."/>
            <person name="Merkel B.J."/>
            <person name="Hornburger P."/>
            <person name="Mueller R.-W."/>
            <person name="Bruemmer F."/>
            <person name="Labrenz M."/>
            <person name="Spormann A.M."/>
            <person name="Op den Camp H."/>
            <person name="Overmann J."/>
            <person name="Amann R."/>
            <person name="Jetten M.S.M."/>
            <person name="Mascher T."/>
            <person name="Medema M.H."/>
            <person name="Devos D.P."/>
            <person name="Kaster A.-K."/>
            <person name="Ovreas L."/>
            <person name="Rohde M."/>
            <person name="Galperin M.Y."/>
            <person name="Jogler C."/>
        </authorList>
    </citation>
    <scope>NUCLEOTIDE SEQUENCE [LARGE SCALE GENOMIC DNA]</scope>
    <source>
        <strain evidence="2 3">Mal48</strain>
    </source>
</reference>
<dbReference type="SUPFAM" id="SSF109854">
    <property type="entry name" value="DinB/YfiT-like putative metalloenzymes"/>
    <property type="match status" value="1"/>
</dbReference>
<evidence type="ECO:0000259" key="1">
    <source>
        <dbReference type="Pfam" id="PF12867"/>
    </source>
</evidence>
<dbReference type="OrthoDB" id="268680at2"/>
<dbReference type="RefSeq" id="WP_145197686.1">
    <property type="nucleotide sequence ID" value="NZ_CP036267.1"/>
</dbReference>
<gene>
    <name evidence="2" type="ORF">Mal48_16810</name>
</gene>
<evidence type="ECO:0000313" key="2">
    <source>
        <dbReference type="EMBL" id="QDT32435.1"/>
    </source>
</evidence>
<accession>A0A517QLC2</accession>
<feature type="domain" description="DinB-like" evidence="1">
    <location>
        <begin position="8"/>
        <end position="147"/>
    </location>
</feature>
<keyword evidence="3" id="KW-1185">Reference proteome</keyword>
<dbReference type="EMBL" id="CP036267">
    <property type="protein sequence ID" value="QDT32435.1"/>
    <property type="molecule type" value="Genomic_DNA"/>
</dbReference>
<proteinExistence type="predicted"/>
<dbReference type="Proteomes" id="UP000315724">
    <property type="component" value="Chromosome"/>
</dbReference>
<dbReference type="Pfam" id="PF12867">
    <property type="entry name" value="DinB_2"/>
    <property type="match status" value="1"/>
</dbReference>
<evidence type="ECO:0000313" key="3">
    <source>
        <dbReference type="Proteomes" id="UP000315724"/>
    </source>
</evidence>
<dbReference type="InterPro" id="IPR024775">
    <property type="entry name" value="DinB-like"/>
</dbReference>
<protein>
    <submittedName>
        <fullName evidence="2">DinB superfamily protein</fullName>
    </submittedName>
</protein>
<name>A0A517QLC2_9PLAN</name>
<dbReference type="KEGG" id="tpol:Mal48_16810"/>
<dbReference type="Gene3D" id="1.20.120.450">
    <property type="entry name" value="dinb family like domain"/>
    <property type="match status" value="1"/>
</dbReference>